<feature type="non-terminal residue" evidence="5">
    <location>
        <position position="2317"/>
    </location>
</feature>
<dbReference type="Pfam" id="PF19056">
    <property type="entry name" value="WD40_2"/>
    <property type="match status" value="1"/>
</dbReference>
<sequence length="2317" mass="248465">QLPHQHSHQPANQNYYTQQQTQLQRLKQQQKLQQQQQQQEEALLHGLSKALPKHGALHFPPPPDYPPPATSSPQPKSGGSSPIAVAAIVSSSLQQTAAATAAAAVNGNGNGRRQLLPRYPDPDPDAIEICNEQQELSPHHQQQQLIKAKTLGRDGGESSLDKWATLQQASSMHHVHHDYSYAYYEPGAAMRHSNVPKLDAKATPSTAAQAQAAAGGGGAAAASLPPPPPNSIRALLSKGKKNKQLVSPATLQSYQTRYHKLHSAASQSENFYEEINAAALQSTATATAASGGGKAAAGSQTLVEEELRRVQHRHHKILGELNLSVEAMLMPDSPPKCSPPEPAAVGVAGGTAAGAGTPPKPCPTVCVTAASGQPAMLAMARLTSTSADNICDSSDVAGIEQLLATLKAGTSAAGAGTATATGTGTATCDLDSGFSGSSGASYIGSLRLTKTQHIKCARQTPTATAATSYATQSCRSFQRSLAYDETALQQMGSNCSFLTRASCGRRVLSCARIRAAEDPGPSVPTESKARSFWNRKGWRKLPGISTSTSSINDAGLADEHKLNSGSWEDTLAEQEEHQHQQHSTQQIQTSSFITAPAQPSNKASVTTAQLHSAFSRRIAEQQQQQQQLRQQKTAVYQIGQQADSATIAGGSFSANGGQAAVGVGVGVVGSSASSSSERDTKSPGRGERRHELQQSLTQSQSQSQSQAAASSCNNSNNHSDEEVLTEEEQTSSSVSSLSAGNQRNSQLRSTFNKAKQHLSFDKWRTAATSQSHQHAPPPSSQPPTQQAQCDANMIMRRASACTMPTSGASSQREDITTPGESPGGRLSRWFSIRRGSSHQYDVGGRDGRQSSGSSFDLPDAAAAAANKHTAAAATAAATAATATGHGGSSALLDAASPQKLANLGASKMMPGVPEYEDDAGSEAGSHRYDMDLMLPPGSRANGTARNAHSRLIVPMLPPAPPGLSQQQLKRRHIVAAIVHSENSYVATLQRLVNDYKKPLEECSPPVLNPVKIATLFHCLPDILHSHKLFRISLAECVRNWDRDEKIGDCFVSAFGKPQLLEIYSGFINNFSAAMELAKMEEKRKSALADFFKVKQISAHDRLSFFGLMVKPVQRFPQFILFLQDLLKYTPQGHHDRMSLQLALSQLELLAELLNESKREAEQYQAFKEMLGHISGTFNTRYLNSVSDSSGSRARYLLREDNVTHMEFNQAGFIVKCKQRRLLLLNDKVICVSVAPKQSHDFGATEKLTFKWMFPVNDVEIVDNSASATLSRVLTAGLNRGGSLKSNGSSGNAAGVGVGYANATLAGYGHGQAGDAHSSPAAQLTNGADNLCNEMSTLMYDYEVISRIHDLVGSLKGSYKELNANTTRNVLNTIQGSIQRKDEEMVWVDSCCLQLTGRHKSGKEETFTFQTQTPNVKKEWITELRLAQLALDPNNSPAWERSQHSHQQSTPHHHQHHHHPQHHHHHHHHPHHQQPQHALAATQQLSPSQQPSTYEQQQLQEAVQQKQSRKMPLFVKAMPVYRSQHQTEVRCGCYYSIANDTKQSGNARRRHKQLNYLWMCSSDGTSSHITVLAQHPQQAGNLREAGAFDLVETQVSALEFVKGLDQCRTREEHSSLLGDLVWLGTDSRKLLVYSARNPEQEEQLGSWSVPGAVQRILYHFDAVYVALSNASVLIYRRAHDGVWQLRDPQLVALGESGLPVPSLLPINMNVYASCGNRVYVLNALNGELQRSFEVQHGASQQVNLMAHSGIGLWISLRNSTMLCLYHTETFKHLQDINIASSVLRHDARKEQPLNNSAIYVTALMACKGLLWVGTNVGIAVTIPLPRLEGVPIISGGINMSCHAHFGPITFLLPLIPKVYPSYKQLASSSGSTNATTTTTTTVVATPSMGDDLQLPAIDADPKKLAESELDESSVVLRRDLHKEAAQSLSLSLSTPGSVSTTPVDAAALAAASLPHSATCSPRSSKLDKQHSLDQSFTAKIRDSLANSPAFHRKRLGGGGGGGGGNEAGCRLSKTLPRGLGAAAANGNAAAGLHGAASGGGAAQHGEHGYCDVYGLYGKLIFVKEDYDAEEGNQGNLMDMMYEGMRRSDPELAAIPGKVCTLDRRLRMKASRPRSLDLSNWSVDSKSSSLYTSSGSEESMGIRLFGGRSVSRNSSSASHKTSGTGSDLGNISENGLMTTADIHQQQQQQVQQHSTPKSEEGGCKLQQAEKQAAPAAVATLKRKQKQNSKQQQQQSADGPRTVITLMGGRGYWRHVWYNTSAASSPGHKASSGSVSSGSASSGGGGGGGAGAGSGGASGGCSPLTANSNDAHIVVWEKKL</sequence>
<dbReference type="InterPro" id="IPR039919">
    <property type="entry name" value="ARHGEF10/ARHGEF17"/>
</dbReference>
<protein>
    <recommendedName>
        <fullName evidence="4">DH domain-containing protein</fullName>
    </recommendedName>
</protein>
<evidence type="ECO:0000256" key="1">
    <source>
        <dbReference type="ARBA" id="ARBA00022658"/>
    </source>
</evidence>
<feature type="compositionally biased region" description="Basic and acidic residues" evidence="3">
    <location>
        <begin position="676"/>
        <end position="692"/>
    </location>
</feature>
<dbReference type="PANTHER" id="PTHR12877">
    <property type="entry name" value="RHO GUANINE NUCLEOTIDE EXCHANGE FACTOR"/>
    <property type="match status" value="1"/>
</dbReference>
<evidence type="ECO:0000313" key="5">
    <source>
        <dbReference type="EMBL" id="KAH8387367.1"/>
    </source>
</evidence>
<feature type="region of interest" description="Disordered" evidence="3">
    <location>
        <begin position="1433"/>
        <end position="1502"/>
    </location>
</feature>
<feature type="region of interest" description="Disordered" evidence="3">
    <location>
        <begin position="107"/>
        <end position="126"/>
    </location>
</feature>
<dbReference type="InterPro" id="IPR011047">
    <property type="entry name" value="Quinoprotein_ADH-like_sf"/>
</dbReference>
<feature type="region of interest" description="Disordered" evidence="3">
    <location>
        <begin position="1"/>
        <end position="82"/>
    </location>
</feature>
<name>A0AAD4KBB3_9MUSC</name>
<feature type="compositionally biased region" description="Polar residues" evidence="3">
    <location>
        <begin position="2157"/>
        <end position="2181"/>
    </location>
</feature>
<dbReference type="SUPFAM" id="SSF50729">
    <property type="entry name" value="PH domain-like"/>
    <property type="match status" value="1"/>
</dbReference>
<evidence type="ECO:0000259" key="4">
    <source>
        <dbReference type="PROSITE" id="PS50010"/>
    </source>
</evidence>
<dbReference type="Gene3D" id="2.30.29.30">
    <property type="entry name" value="Pleckstrin-homology domain (PH domain)/Phosphotyrosine-binding domain (PTB)"/>
    <property type="match status" value="1"/>
</dbReference>
<dbReference type="Proteomes" id="UP001200034">
    <property type="component" value="Unassembled WGS sequence"/>
</dbReference>
<feature type="region of interest" description="Disordered" evidence="3">
    <location>
        <begin position="668"/>
        <end position="747"/>
    </location>
</feature>
<dbReference type="InterPro" id="IPR000219">
    <property type="entry name" value="DH_dom"/>
</dbReference>
<dbReference type="FunFam" id="1.20.900.10:FF:000003">
    <property type="entry name" value="Rho guanine nucleotide exchange factor 10 like"/>
    <property type="match status" value="1"/>
</dbReference>
<keyword evidence="6" id="KW-1185">Reference proteome</keyword>
<feature type="compositionally biased region" description="Gly residues" evidence="3">
    <location>
        <begin position="2278"/>
        <end position="2296"/>
    </location>
</feature>
<evidence type="ECO:0000256" key="2">
    <source>
        <dbReference type="SAM" id="Coils"/>
    </source>
</evidence>
<proteinExistence type="predicted"/>
<dbReference type="GO" id="GO:0030036">
    <property type="term" value="P:actin cytoskeleton organization"/>
    <property type="evidence" value="ECO:0007669"/>
    <property type="project" value="TreeGrafter"/>
</dbReference>
<feature type="compositionally biased region" description="Low complexity" evidence="3">
    <location>
        <begin position="2120"/>
        <end position="2137"/>
    </location>
</feature>
<dbReference type="SUPFAM" id="SSF50998">
    <property type="entry name" value="Quinoprotein alcohol dehydrogenase-like"/>
    <property type="match status" value="1"/>
</dbReference>
<gene>
    <name evidence="5" type="ORF">KR093_006653</name>
</gene>
<feature type="region of interest" description="Disordered" evidence="3">
    <location>
        <begin position="2109"/>
        <end position="2239"/>
    </location>
</feature>
<feature type="coiled-coil region" evidence="2">
    <location>
        <begin position="1139"/>
        <end position="1169"/>
    </location>
</feature>
<dbReference type="Gene3D" id="1.20.900.10">
    <property type="entry name" value="Dbl homology (DH) domain"/>
    <property type="match status" value="1"/>
</dbReference>
<feature type="compositionally biased region" description="Low complexity" evidence="3">
    <location>
        <begin position="1474"/>
        <end position="1502"/>
    </location>
</feature>
<feature type="region of interest" description="Disordered" evidence="3">
    <location>
        <begin position="801"/>
        <end position="827"/>
    </location>
</feature>
<feature type="domain" description="DH" evidence="4">
    <location>
        <begin position="969"/>
        <end position="1156"/>
    </location>
</feature>
<feature type="region of interest" description="Disordered" evidence="3">
    <location>
        <begin position="764"/>
        <end position="788"/>
    </location>
</feature>
<feature type="compositionally biased region" description="Low complexity" evidence="3">
    <location>
        <begin position="2260"/>
        <end position="2277"/>
    </location>
</feature>
<dbReference type="CDD" id="cd00160">
    <property type="entry name" value="RhoGEF"/>
    <property type="match status" value="1"/>
</dbReference>
<feature type="compositionally biased region" description="Low complexity" evidence="3">
    <location>
        <begin position="693"/>
        <end position="717"/>
    </location>
</feature>
<feature type="region of interest" description="Disordered" evidence="3">
    <location>
        <begin position="198"/>
        <end position="230"/>
    </location>
</feature>
<feature type="compositionally biased region" description="Basic residues" evidence="3">
    <location>
        <begin position="1450"/>
        <end position="1473"/>
    </location>
</feature>
<feature type="compositionally biased region" description="Pro residues" evidence="3">
    <location>
        <begin position="59"/>
        <end position="70"/>
    </location>
</feature>
<dbReference type="PANTHER" id="PTHR12877:SF7">
    <property type="entry name" value="RHO GUANINE NUCLEOTIDE EXCHANGE FACTOR 10-LIKE PROTEIN"/>
    <property type="match status" value="1"/>
</dbReference>
<dbReference type="EMBL" id="JAJJHW010000095">
    <property type="protein sequence ID" value="KAH8387367.1"/>
    <property type="molecule type" value="Genomic_DNA"/>
</dbReference>
<organism evidence="5 6">
    <name type="scientific">Drosophila rubida</name>
    <dbReference type="NCBI Taxonomy" id="30044"/>
    <lineage>
        <taxon>Eukaryota</taxon>
        <taxon>Metazoa</taxon>
        <taxon>Ecdysozoa</taxon>
        <taxon>Arthropoda</taxon>
        <taxon>Hexapoda</taxon>
        <taxon>Insecta</taxon>
        <taxon>Pterygota</taxon>
        <taxon>Neoptera</taxon>
        <taxon>Endopterygota</taxon>
        <taxon>Diptera</taxon>
        <taxon>Brachycera</taxon>
        <taxon>Muscomorpha</taxon>
        <taxon>Ephydroidea</taxon>
        <taxon>Drosophilidae</taxon>
        <taxon>Drosophila</taxon>
    </lineage>
</organism>
<dbReference type="SUPFAM" id="SSF48065">
    <property type="entry name" value="DBL homology domain (DH-domain)"/>
    <property type="match status" value="1"/>
</dbReference>
<dbReference type="InterPro" id="IPR035899">
    <property type="entry name" value="DBL_dom_sf"/>
</dbReference>
<feature type="compositionally biased region" description="Low complexity" evidence="3">
    <location>
        <begin position="135"/>
        <end position="145"/>
    </location>
</feature>
<feature type="compositionally biased region" description="Low complexity" evidence="3">
    <location>
        <begin position="71"/>
        <end position="82"/>
    </location>
</feature>
<dbReference type="InterPro" id="IPR011993">
    <property type="entry name" value="PH-like_dom_sf"/>
</dbReference>
<dbReference type="GO" id="GO:0005085">
    <property type="term" value="F:guanyl-nucleotide exchange factor activity"/>
    <property type="evidence" value="ECO:0007669"/>
    <property type="project" value="UniProtKB-KW"/>
</dbReference>
<dbReference type="SMART" id="SM00325">
    <property type="entry name" value="RhoGEF"/>
    <property type="match status" value="1"/>
</dbReference>
<evidence type="ECO:0000256" key="3">
    <source>
        <dbReference type="SAM" id="MobiDB-lite"/>
    </source>
</evidence>
<feature type="compositionally biased region" description="Low complexity" evidence="3">
    <location>
        <begin position="2147"/>
        <end position="2156"/>
    </location>
</feature>
<comment type="caution">
    <text evidence="5">The sequence shown here is derived from an EMBL/GenBank/DDBJ whole genome shotgun (WGS) entry which is preliminary data.</text>
</comment>
<dbReference type="Pfam" id="PF00621">
    <property type="entry name" value="RhoGEF"/>
    <property type="match status" value="1"/>
</dbReference>
<reference evidence="5" key="1">
    <citation type="journal article" date="2021" name="Mol. Ecol. Resour.">
        <title>Phylogenomic analyses of the genus Drosophila reveals genomic signals of climate adaptation.</title>
        <authorList>
            <person name="Li F."/>
            <person name="Rane R.V."/>
            <person name="Luria V."/>
            <person name="Xiong Z."/>
            <person name="Chen J."/>
            <person name="Li Z."/>
            <person name="Catullo R.A."/>
            <person name="Griffin P.C."/>
            <person name="Schiffer M."/>
            <person name="Pearce S."/>
            <person name="Lee S.F."/>
            <person name="McElroy K."/>
            <person name="Stocker A."/>
            <person name="Shirriffs J."/>
            <person name="Cockerell F."/>
            <person name="Coppin C."/>
            <person name="Sgro C.M."/>
            <person name="Karger A."/>
            <person name="Cain J.W."/>
            <person name="Weber J.A."/>
            <person name="Santpere G."/>
            <person name="Kirschner M.W."/>
            <person name="Hoffmann A.A."/>
            <person name="Oakeshott J.G."/>
            <person name="Zhang G."/>
        </authorList>
    </citation>
    <scope>NUCLEOTIDE SEQUENCE</scope>
    <source>
        <strain evidence="5">BGI-SZ-2011g</strain>
    </source>
</reference>
<feature type="compositionally biased region" description="Low complexity" evidence="3">
    <location>
        <begin position="2204"/>
        <end position="2216"/>
    </location>
</feature>
<dbReference type="GO" id="GO:0005737">
    <property type="term" value="C:cytoplasm"/>
    <property type="evidence" value="ECO:0007669"/>
    <property type="project" value="UniProtKB-ARBA"/>
</dbReference>
<dbReference type="GO" id="GO:0051496">
    <property type="term" value="P:positive regulation of stress fiber assembly"/>
    <property type="evidence" value="ECO:0007669"/>
    <property type="project" value="TreeGrafter"/>
</dbReference>
<feature type="region of interest" description="Disordered" evidence="3">
    <location>
        <begin position="135"/>
        <end position="157"/>
    </location>
</feature>
<keyword evidence="1" id="KW-0344">Guanine-nucleotide releasing factor</keyword>
<accession>A0AAD4KBB3</accession>
<feature type="compositionally biased region" description="Low complexity" evidence="3">
    <location>
        <begin position="11"/>
        <end position="41"/>
    </location>
</feature>
<evidence type="ECO:0000313" key="6">
    <source>
        <dbReference type="Proteomes" id="UP001200034"/>
    </source>
</evidence>
<dbReference type="Pfam" id="PF19057">
    <property type="entry name" value="PH_19"/>
    <property type="match status" value="1"/>
</dbReference>
<feature type="region of interest" description="Disordered" evidence="3">
    <location>
        <begin position="2260"/>
        <end position="2305"/>
    </location>
</feature>
<dbReference type="PROSITE" id="PS50010">
    <property type="entry name" value="DH_2"/>
    <property type="match status" value="1"/>
</dbReference>
<keyword evidence="2" id="KW-0175">Coiled coil</keyword>